<keyword evidence="1" id="KW-0251">Elongation factor</keyword>
<name>A0ACC1YAZ5_MELAZ</name>
<accession>A0ACC1YAZ5</accession>
<dbReference type="Proteomes" id="UP001164539">
    <property type="component" value="Chromosome 4"/>
</dbReference>
<keyword evidence="2" id="KW-1185">Reference proteome</keyword>
<organism evidence="1 2">
    <name type="scientific">Melia azedarach</name>
    <name type="common">Chinaberry tree</name>
    <dbReference type="NCBI Taxonomy" id="155640"/>
    <lineage>
        <taxon>Eukaryota</taxon>
        <taxon>Viridiplantae</taxon>
        <taxon>Streptophyta</taxon>
        <taxon>Embryophyta</taxon>
        <taxon>Tracheophyta</taxon>
        <taxon>Spermatophyta</taxon>
        <taxon>Magnoliopsida</taxon>
        <taxon>eudicotyledons</taxon>
        <taxon>Gunneridae</taxon>
        <taxon>Pentapetalae</taxon>
        <taxon>rosids</taxon>
        <taxon>malvids</taxon>
        <taxon>Sapindales</taxon>
        <taxon>Meliaceae</taxon>
        <taxon>Melia</taxon>
    </lineage>
</organism>
<comment type="caution">
    <text evidence="1">The sequence shown here is derived from an EMBL/GenBank/DDBJ whole genome shotgun (WGS) entry which is preliminary data.</text>
</comment>
<sequence>MMPCLNNANIIRSKQRKMSPASKSKSKSSGKAAKEQQKASVKPTGSTNTGNGLPASAYNPISGTFHTLDTSSIASSPPYHDNSRFRNIDDTDEHSSSPHGTISEYDSISNNGSCSGESEDPKEKFSNSTARQEPIPGSDNDRREKIRAKNERKHQRQKEKRAQELHERCCGYLMSRKLEALSQQLVAMGFSSERATLALMLNEGRVEESVNWLFEVSEEACNKDPKLESSGNLKIDINEELSRISAMEVRYKCTKQEVERAVVACEGDLNKAEDSIKVQKQEPPATMLKPEDPADTKNLVRPVGKLASSVTIQQRRNDRDFNHTKVATTGPSTFSEPGSRNLQSPVTNQPKPLADKRWTASGSSLVPSTAATPMQVVSPAKVEVRHAIVGNEIKSNQQVREPVIMMQHRQSLNAKQIPISSVTASPSVTAGWYAKNVPAVENVRPNGKVLQSTGSVNTENQRSDQFFRQAPYKEIPHMHNQVDSFSATLGGSWSTIGSSSPSPTNPSKPRGSWGTMGMSSPSLAVPSSLGLFASWGSTGALGSSSSHVDWNTGGLMPECDYTSIDWTLDTNLSSSKSNGLWFGLSSLLSNGSSMRMGSANGTCMSGLQDNGVVAETSSSSGLREWTSPFAEKDIFSVPRQFVTSPSP</sequence>
<evidence type="ECO:0000313" key="2">
    <source>
        <dbReference type="Proteomes" id="UP001164539"/>
    </source>
</evidence>
<gene>
    <name evidence="1" type="ORF">OWV82_008277</name>
</gene>
<protein>
    <submittedName>
        <fullName evidence="1">Ubiquitin-associated domain/translation elongation factor EF-Ts</fullName>
    </submittedName>
</protein>
<reference evidence="1 2" key="1">
    <citation type="journal article" date="2023" name="Science">
        <title>Complex scaffold remodeling in plant triterpene biosynthesis.</title>
        <authorList>
            <person name="De La Pena R."/>
            <person name="Hodgson H."/>
            <person name="Liu J.C."/>
            <person name="Stephenson M.J."/>
            <person name="Martin A.C."/>
            <person name="Owen C."/>
            <person name="Harkess A."/>
            <person name="Leebens-Mack J."/>
            <person name="Jimenez L.E."/>
            <person name="Osbourn A."/>
            <person name="Sattely E.S."/>
        </authorList>
    </citation>
    <scope>NUCLEOTIDE SEQUENCE [LARGE SCALE GENOMIC DNA]</scope>
    <source>
        <strain evidence="2">cv. JPN11</strain>
        <tissue evidence="1">Leaf</tissue>
    </source>
</reference>
<proteinExistence type="predicted"/>
<evidence type="ECO:0000313" key="1">
    <source>
        <dbReference type="EMBL" id="KAJ4720448.1"/>
    </source>
</evidence>
<dbReference type="EMBL" id="CM051397">
    <property type="protein sequence ID" value="KAJ4720448.1"/>
    <property type="molecule type" value="Genomic_DNA"/>
</dbReference>
<keyword evidence="1" id="KW-0648">Protein biosynthesis</keyword>